<feature type="compositionally biased region" description="Low complexity" evidence="4">
    <location>
        <begin position="348"/>
        <end position="363"/>
    </location>
</feature>
<reference evidence="5 6" key="1">
    <citation type="submission" date="2020-11" db="EMBL/GenBank/DDBJ databases">
        <title>Kefir isolates.</title>
        <authorList>
            <person name="Marcisauskas S."/>
            <person name="Kim Y."/>
            <person name="Blasche S."/>
        </authorList>
    </citation>
    <scope>NUCLEOTIDE SEQUENCE [LARGE SCALE GENOMIC DNA]</scope>
    <source>
        <strain evidence="5 6">KR</strain>
    </source>
</reference>
<feature type="region of interest" description="Disordered" evidence="4">
    <location>
        <begin position="314"/>
        <end position="367"/>
    </location>
</feature>
<dbReference type="GO" id="GO:0005737">
    <property type="term" value="C:cytoplasm"/>
    <property type="evidence" value="ECO:0007669"/>
    <property type="project" value="TreeGrafter"/>
</dbReference>
<accession>A0A9P6VYB3</accession>
<dbReference type="SUPFAM" id="SSF50978">
    <property type="entry name" value="WD40 repeat-like"/>
    <property type="match status" value="1"/>
</dbReference>
<evidence type="ECO:0000313" key="6">
    <source>
        <dbReference type="Proteomes" id="UP000777482"/>
    </source>
</evidence>
<dbReference type="InterPro" id="IPR036322">
    <property type="entry name" value="WD40_repeat_dom_sf"/>
</dbReference>
<dbReference type="Gene3D" id="2.130.10.10">
    <property type="entry name" value="YVTN repeat-like/Quinoprotein amine dehydrogenase"/>
    <property type="match status" value="3"/>
</dbReference>
<dbReference type="PROSITE" id="PS50082">
    <property type="entry name" value="WD_REPEATS_2"/>
    <property type="match status" value="1"/>
</dbReference>
<dbReference type="InterPro" id="IPR001680">
    <property type="entry name" value="WD40_rpt"/>
</dbReference>
<evidence type="ECO:0000256" key="3">
    <source>
        <dbReference type="PROSITE-ProRule" id="PRU00221"/>
    </source>
</evidence>
<feature type="compositionally biased region" description="Low complexity" evidence="4">
    <location>
        <begin position="533"/>
        <end position="542"/>
    </location>
</feature>
<sequence length="706" mass="75002">MAGQKRTLPFDLALADPLGPPGTRRRVVDRSVWDSFISTSSSSPPVRQHALEAHYSCVNALAVSPSAADGARWLASGGDDKRVLLWDTALDSETATTASEPVTAYTGASSNLFTIAFTCDGKKILSGGNDSVVFAHDVEYASGGSTHRDGGIRPTQVWLDHEGAVNSISPHPFNPALFISASSDGTLRQFDHRSHDSGRAVAIIADGHGMNHVQHHPLTPEVFVYAGERGNLALIDGRTGWRSSNGDDLEGVNVASRVAVHKRYAYPTISSFIFDRTGSTLCATISGYLPTLYELSDPEPLACFASPAPATTAANGGPASSSISASSISTGANDHTSSEEESNAQKRASTSAAPPAASGSLLSFPRGYRNTTTTKHGSFGGGVDAAPGRGLYYAAGSDDFKAYVWEVPNLEHLREGRRRRVAASAAVVNLQGRDSGQGGGGGIRFLDMSTYGPTAAATYPTLVSPASSVLTGHRSVVNTALFHPTLPLLYTAGVEKIIVQHGPAATSLVDSAATSLVDSDPSSSRGDVEQEGSHASSSASHSGRWRFVPREPKPHFSHPGLDGPSDPADDPDPLPGETPQARELRLRQEDPQVLQYFDGLVEAEGEDMLWNDSDDTDDDDDDDEEDISDHEEHAAYLGRLRDILEREDTLGSNRGVLNIIYQLQGARGYDVDDFESGSAEEDEGDADEEEEEEHAMDDSDGGNIED</sequence>
<keyword evidence="2" id="KW-0677">Repeat</keyword>
<feature type="region of interest" description="Disordered" evidence="4">
    <location>
        <begin position="668"/>
        <end position="706"/>
    </location>
</feature>
<dbReference type="SMART" id="SM00320">
    <property type="entry name" value="WD40"/>
    <property type="match status" value="5"/>
</dbReference>
<gene>
    <name evidence="5" type="ORF">C6P46_005245</name>
</gene>
<evidence type="ECO:0008006" key="7">
    <source>
        <dbReference type="Google" id="ProtNLM"/>
    </source>
</evidence>
<feature type="compositionally biased region" description="Polar residues" evidence="4">
    <location>
        <begin position="516"/>
        <end position="525"/>
    </location>
</feature>
<comment type="caution">
    <text evidence="5">The sequence shown here is derived from an EMBL/GenBank/DDBJ whole genome shotgun (WGS) entry which is preliminary data.</text>
</comment>
<dbReference type="EMBL" id="PUHQ01000055">
    <property type="protein sequence ID" value="KAG0659315.1"/>
    <property type="molecule type" value="Genomic_DNA"/>
</dbReference>
<organism evidence="5 6">
    <name type="scientific">Rhodotorula mucilaginosa</name>
    <name type="common">Yeast</name>
    <name type="synonym">Rhodotorula rubra</name>
    <dbReference type="NCBI Taxonomy" id="5537"/>
    <lineage>
        <taxon>Eukaryota</taxon>
        <taxon>Fungi</taxon>
        <taxon>Dikarya</taxon>
        <taxon>Basidiomycota</taxon>
        <taxon>Pucciniomycotina</taxon>
        <taxon>Microbotryomycetes</taxon>
        <taxon>Sporidiobolales</taxon>
        <taxon>Sporidiobolaceae</taxon>
        <taxon>Rhodotorula</taxon>
    </lineage>
</organism>
<keyword evidence="1 3" id="KW-0853">WD repeat</keyword>
<dbReference type="GO" id="GO:0080008">
    <property type="term" value="C:Cul4-RING E3 ubiquitin ligase complex"/>
    <property type="evidence" value="ECO:0007669"/>
    <property type="project" value="TreeGrafter"/>
</dbReference>
<dbReference type="PANTHER" id="PTHR15574">
    <property type="entry name" value="WD REPEAT DOMAIN-CONTAINING FAMILY"/>
    <property type="match status" value="1"/>
</dbReference>
<keyword evidence="6" id="KW-1185">Reference proteome</keyword>
<feature type="repeat" description="WD" evidence="3">
    <location>
        <begin position="51"/>
        <end position="96"/>
    </location>
</feature>
<feature type="compositionally biased region" description="Acidic residues" evidence="4">
    <location>
        <begin position="671"/>
        <end position="706"/>
    </location>
</feature>
<evidence type="ECO:0000313" key="5">
    <source>
        <dbReference type="EMBL" id="KAG0659315.1"/>
    </source>
</evidence>
<feature type="compositionally biased region" description="Low complexity" evidence="4">
    <location>
        <begin position="314"/>
        <end position="329"/>
    </location>
</feature>
<dbReference type="GO" id="GO:0045717">
    <property type="term" value="P:negative regulation of fatty acid biosynthetic process"/>
    <property type="evidence" value="ECO:0007669"/>
    <property type="project" value="TreeGrafter"/>
</dbReference>
<feature type="region of interest" description="Disordered" evidence="4">
    <location>
        <begin position="516"/>
        <end position="590"/>
    </location>
</feature>
<name>A0A9P6VYB3_RHOMI</name>
<dbReference type="InterPro" id="IPR045151">
    <property type="entry name" value="DCAF8"/>
</dbReference>
<feature type="compositionally biased region" description="Acidic residues" evidence="4">
    <location>
        <begin position="604"/>
        <end position="629"/>
    </location>
</feature>
<dbReference type="InterPro" id="IPR015943">
    <property type="entry name" value="WD40/YVTN_repeat-like_dom_sf"/>
</dbReference>
<feature type="region of interest" description="Disordered" evidence="4">
    <location>
        <begin position="604"/>
        <end position="632"/>
    </location>
</feature>
<dbReference type="Proteomes" id="UP000777482">
    <property type="component" value="Unassembled WGS sequence"/>
</dbReference>
<feature type="compositionally biased region" description="Basic and acidic residues" evidence="4">
    <location>
        <begin position="580"/>
        <end position="590"/>
    </location>
</feature>
<protein>
    <recommendedName>
        <fullName evidence="7">WD40 repeat-like protein</fullName>
    </recommendedName>
</protein>
<evidence type="ECO:0000256" key="1">
    <source>
        <dbReference type="ARBA" id="ARBA00022574"/>
    </source>
</evidence>
<dbReference type="Pfam" id="PF00400">
    <property type="entry name" value="WD40"/>
    <property type="match status" value="2"/>
</dbReference>
<proteinExistence type="predicted"/>
<dbReference type="AlphaFoldDB" id="A0A9P6VYB3"/>
<evidence type="ECO:0000256" key="2">
    <source>
        <dbReference type="ARBA" id="ARBA00022737"/>
    </source>
</evidence>
<evidence type="ECO:0000256" key="4">
    <source>
        <dbReference type="SAM" id="MobiDB-lite"/>
    </source>
</evidence>
<dbReference type="OrthoDB" id="4869960at2759"/>
<dbReference type="PANTHER" id="PTHR15574:SF40">
    <property type="entry name" value="WD AND TETRATRICOPEPTIDE REPEATS PROTEIN 1"/>
    <property type="match status" value="1"/>
</dbReference>
<dbReference type="PROSITE" id="PS50294">
    <property type="entry name" value="WD_REPEATS_REGION"/>
    <property type="match status" value="1"/>
</dbReference>